<dbReference type="EMBL" id="KI686168">
    <property type="protein sequence ID" value="ETK87254.1"/>
    <property type="molecule type" value="Genomic_DNA"/>
</dbReference>
<evidence type="ECO:0000313" key="1">
    <source>
        <dbReference type="EMBL" id="ETK87254.1"/>
    </source>
</evidence>
<name>W2GWK4_PHYNI</name>
<reference evidence="1" key="1">
    <citation type="submission" date="2013-11" db="EMBL/GenBank/DDBJ databases">
        <title>The Genome Sequence of Phytophthora parasitica CJ02B3.</title>
        <authorList>
            <consortium name="The Broad Institute Genomics Platform"/>
            <person name="Russ C."/>
            <person name="Tyler B."/>
            <person name="Panabieres F."/>
            <person name="Shan W."/>
            <person name="Tripathy S."/>
            <person name="Grunwald N."/>
            <person name="Machado M."/>
            <person name="Johnson C.S."/>
            <person name="Arredondo F."/>
            <person name="Hong C."/>
            <person name="Coffey M."/>
            <person name="Young S.K."/>
            <person name="Zeng Q."/>
            <person name="Gargeya S."/>
            <person name="Fitzgerald M."/>
            <person name="Abouelleil A."/>
            <person name="Alvarado L."/>
            <person name="Chapman S.B."/>
            <person name="Gainer-Dewar J."/>
            <person name="Goldberg J."/>
            <person name="Griggs A."/>
            <person name="Gujja S."/>
            <person name="Hansen M."/>
            <person name="Howarth C."/>
            <person name="Imamovic A."/>
            <person name="Ireland A."/>
            <person name="Larimer J."/>
            <person name="McCowan C."/>
            <person name="Murphy C."/>
            <person name="Pearson M."/>
            <person name="Poon T.W."/>
            <person name="Priest M."/>
            <person name="Roberts A."/>
            <person name="Saif S."/>
            <person name="Shea T."/>
            <person name="Sykes S."/>
            <person name="Wortman J."/>
            <person name="Nusbaum C."/>
            <person name="Birren B."/>
        </authorList>
    </citation>
    <scope>NUCLEOTIDE SEQUENCE [LARGE SCALE GENOMIC DNA]</scope>
    <source>
        <strain evidence="1">CJ02B3</strain>
    </source>
</reference>
<dbReference type="AlphaFoldDB" id="W2GWK4"/>
<proteinExistence type="predicted"/>
<sequence>HNWITLAPKDLSETGFNDVCSRMYEVVSRGKNLNGFIHEGCRQQRLALNSLTESRGTLGTDEVEERVDISSQDAKREILTLLMEEELPEITINHVGEPKP</sequence>
<accession>W2GWK4</accession>
<protein>
    <submittedName>
        <fullName evidence="1">Uncharacterized protein</fullName>
    </submittedName>
</protein>
<gene>
    <name evidence="1" type="ORF">L915_08294</name>
</gene>
<organism evidence="1">
    <name type="scientific">Phytophthora nicotianae</name>
    <name type="common">Potato buckeye rot agent</name>
    <name type="synonym">Phytophthora parasitica</name>
    <dbReference type="NCBI Taxonomy" id="4792"/>
    <lineage>
        <taxon>Eukaryota</taxon>
        <taxon>Sar</taxon>
        <taxon>Stramenopiles</taxon>
        <taxon>Oomycota</taxon>
        <taxon>Peronosporomycetes</taxon>
        <taxon>Peronosporales</taxon>
        <taxon>Peronosporaceae</taxon>
        <taxon>Phytophthora</taxon>
    </lineage>
</organism>
<feature type="non-terminal residue" evidence="1">
    <location>
        <position position="1"/>
    </location>
</feature>
<dbReference type="Proteomes" id="UP000053236">
    <property type="component" value="Unassembled WGS sequence"/>
</dbReference>